<evidence type="ECO:0000256" key="1">
    <source>
        <dbReference type="SAM" id="SignalP"/>
    </source>
</evidence>
<reference evidence="2" key="2">
    <citation type="submission" date="2024-07" db="EMBL/GenBank/DDBJ databases">
        <title>Streptomyces haneummycinica sp. nov., a new antibiotic-producing actinobacterium isolated from marine sediment.</title>
        <authorList>
            <person name="Uemura M."/>
            <person name="Hamada M."/>
            <person name="Hirano S."/>
            <person name="Kobayashi K."/>
            <person name="Ohshiro T."/>
            <person name="Kobayashi T."/>
            <person name="Terahara T."/>
        </authorList>
    </citation>
    <scope>NUCLEOTIDE SEQUENCE</scope>
    <source>
        <strain evidence="2">KM77-8</strain>
    </source>
</reference>
<proteinExistence type="predicted"/>
<keyword evidence="1" id="KW-0732">Signal</keyword>
<accession>A0AAT9H8Y9</accession>
<gene>
    <name evidence="2" type="ORF">SHKM778_02040</name>
</gene>
<protein>
    <submittedName>
        <fullName evidence="2">Uncharacterized protein</fullName>
    </submittedName>
</protein>
<feature type="chain" id="PRO_5043434338" evidence="1">
    <location>
        <begin position="30"/>
        <end position="67"/>
    </location>
</feature>
<name>A0AAT9H8Y9_9ACTN</name>
<evidence type="ECO:0000313" key="2">
    <source>
        <dbReference type="EMBL" id="BFO13816.1"/>
    </source>
</evidence>
<reference evidence="2" key="1">
    <citation type="submission" date="2024-06" db="EMBL/GenBank/DDBJ databases">
        <authorList>
            <consortium name="consrtm"/>
            <person name="Uemura M."/>
            <person name="Terahara T."/>
        </authorList>
    </citation>
    <scope>NUCLEOTIDE SEQUENCE</scope>
    <source>
        <strain evidence="2">KM77-8</strain>
    </source>
</reference>
<organism evidence="2">
    <name type="scientific">Streptomyces haneummycinicus</name>
    <dbReference type="NCBI Taxonomy" id="3074435"/>
    <lineage>
        <taxon>Bacteria</taxon>
        <taxon>Bacillati</taxon>
        <taxon>Actinomycetota</taxon>
        <taxon>Actinomycetes</taxon>
        <taxon>Kitasatosporales</taxon>
        <taxon>Streptomycetaceae</taxon>
        <taxon>Streptomyces</taxon>
    </lineage>
</organism>
<dbReference type="EMBL" id="AP035768">
    <property type="protein sequence ID" value="BFO13816.1"/>
    <property type="molecule type" value="Genomic_DNA"/>
</dbReference>
<dbReference type="AlphaFoldDB" id="A0AAT9H8Y9"/>
<sequence length="67" mass="6777">MGKKMLRSVLVAAFSVGVAFGVVSGFSEAKGDVLADSVWPPIVAQDAPAGDSVWAAGPALTDDSVWA</sequence>
<feature type="signal peptide" evidence="1">
    <location>
        <begin position="1"/>
        <end position="29"/>
    </location>
</feature>